<accession>A0A9X4R3B0</accession>
<dbReference type="InterPro" id="IPR010239">
    <property type="entry name" value="CHP02001"/>
</dbReference>
<evidence type="ECO:0000313" key="3">
    <source>
        <dbReference type="Proteomes" id="UP001152766"/>
    </source>
</evidence>
<dbReference type="Proteomes" id="UP001152766">
    <property type="component" value="Unassembled WGS sequence"/>
</dbReference>
<feature type="chain" id="PRO_5040934124" description="Cellulose biosynthesis protein BcsS" evidence="1">
    <location>
        <begin position="24"/>
        <end position="234"/>
    </location>
</feature>
<evidence type="ECO:0000313" key="2">
    <source>
        <dbReference type="EMBL" id="MDG0861195.1"/>
    </source>
</evidence>
<protein>
    <recommendedName>
        <fullName evidence="4">Cellulose biosynthesis protein BcsS</fullName>
    </recommendedName>
</protein>
<evidence type="ECO:0008006" key="4">
    <source>
        <dbReference type="Google" id="ProtNLM"/>
    </source>
</evidence>
<keyword evidence="3" id="KW-1185">Reference proteome</keyword>
<comment type="caution">
    <text evidence="2">The sequence shown here is derived from an EMBL/GenBank/DDBJ whole genome shotgun (WGS) entry which is preliminary data.</text>
</comment>
<dbReference type="RefSeq" id="WP_268148329.1">
    <property type="nucleotide sequence ID" value="NZ_JAPPUW010000004.1"/>
</dbReference>
<name>A0A9X4R3B0_9BURK</name>
<keyword evidence="1" id="KW-0732">Signal</keyword>
<sequence length="234" mass="25376">MPHARLACLTALTASLLAGAARADAGATLSLQSDARERGISYSGNRPSFQLGLAWDGEAGWYGGALLAWARFDDEHHGAWLRAYGGRVFALLPGLDGEAGLLLNRFENVSRYDFAEAYAGLLGERWNLRLHHSPDYYGSGQRSIYGEFNLRWPLGQDVSAFGHVGVLHGHGAALQAYVEAQGAVRVDQRMGASWQMGRGCELQLAWVAAGRGGPYTWTDPTRRRALVLSLSAAF</sequence>
<feature type="signal peptide" evidence="1">
    <location>
        <begin position="1"/>
        <end position="23"/>
    </location>
</feature>
<dbReference type="EMBL" id="SGUG01000002">
    <property type="protein sequence ID" value="MDG0861195.1"/>
    <property type="molecule type" value="Genomic_DNA"/>
</dbReference>
<organism evidence="2 3">
    <name type="scientific">Pelomonas aquatica</name>
    <dbReference type="NCBI Taxonomy" id="431058"/>
    <lineage>
        <taxon>Bacteria</taxon>
        <taxon>Pseudomonadati</taxon>
        <taxon>Pseudomonadota</taxon>
        <taxon>Betaproteobacteria</taxon>
        <taxon>Burkholderiales</taxon>
        <taxon>Sphaerotilaceae</taxon>
        <taxon>Roseateles</taxon>
    </lineage>
</organism>
<gene>
    <name evidence="2" type="ORF">EXJ73_01735</name>
</gene>
<dbReference type="AlphaFoldDB" id="A0A9X4R3B0"/>
<proteinExistence type="predicted"/>
<reference evidence="2" key="1">
    <citation type="submission" date="2019-02" db="EMBL/GenBank/DDBJ databases">
        <title>Draft genome of the type strain Pelomonas aquatica CCUG 52575T.</title>
        <authorList>
            <person name="Gomila M."/>
            <person name="Lalucat J."/>
        </authorList>
    </citation>
    <scope>NUCLEOTIDE SEQUENCE</scope>
    <source>
        <strain evidence="2">CCUG 52575</strain>
    </source>
</reference>
<dbReference type="Pfam" id="PF09694">
    <property type="entry name" value="Gcw_chp"/>
    <property type="match status" value="1"/>
</dbReference>
<evidence type="ECO:0000256" key="1">
    <source>
        <dbReference type="SAM" id="SignalP"/>
    </source>
</evidence>